<dbReference type="Gene3D" id="2.180.10.10">
    <property type="entry name" value="RHS repeat-associated core"/>
    <property type="match status" value="1"/>
</dbReference>
<name>A0A7W1WSZ0_9BACL</name>
<gene>
    <name evidence="3" type="ORF">H1191_14465</name>
</gene>
<dbReference type="InterPro" id="IPR022385">
    <property type="entry name" value="Rhs_assc_core"/>
</dbReference>
<evidence type="ECO:0000256" key="1">
    <source>
        <dbReference type="SAM" id="MobiDB-lite"/>
    </source>
</evidence>
<proteinExistence type="predicted"/>
<comment type="caution">
    <text evidence="3">The sequence shown here is derived from an EMBL/GenBank/DDBJ whole genome shotgun (WGS) entry which is preliminary data.</text>
</comment>
<dbReference type="EMBL" id="JACEIQ010000016">
    <property type="protein sequence ID" value="MBA4495505.1"/>
    <property type="molecule type" value="Genomic_DNA"/>
</dbReference>
<dbReference type="InterPro" id="IPR024440">
    <property type="entry name" value="ColicinD_C"/>
</dbReference>
<evidence type="ECO:0000313" key="4">
    <source>
        <dbReference type="Proteomes" id="UP000535491"/>
    </source>
</evidence>
<dbReference type="SUPFAM" id="SSF102824">
    <property type="entry name" value="Colicin D/E5 nuclease domain"/>
    <property type="match status" value="1"/>
</dbReference>
<sequence length="422" mass="46998">MISEEVMDVMTRSYVYSSWGERMAMIKTDAAGTSYYQYNTDIDVEMLLDEQGNIRATYGYTPYGENDDAMFTGADEPDPAQPDKEVYNPFRYGGKRWDPYTESYDLGFRNYFPGVGRFMSPDSYTDSEQHKGLFMDAMTNSLYSFTDGNPVSYVDLDGHVPLGGDDACMRAPVSCYTANTGYYYDPAGPKRKASPKAMKRAKRTLDTLRKKPVHNKNKGEQPPPRPKPKPVPINTFVYAKAGGYGYAAAPAYGREPLSPEAQLWVGGILFALAVIDPLPGDEALVAGALGYAGFRMKSIINSVTGKGTVASKPVIRLSNEGIDYALSNQSRLQHSFKHAKDLGFGNWNKQTSTEWKNYIRNVLENPSKSFDNVLGRDKVKGFYKEVDGNNVAVYIYKDGKYQGQVATVVRLNQNQLSKFGLK</sequence>
<dbReference type="GO" id="GO:0004540">
    <property type="term" value="F:RNA nuclease activity"/>
    <property type="evidence" value="ECO:0007669"/>
    <property type="project" value="InterPro"/>
</dbReference>
<feature type="domain" description="Colicin D C-terminal" evidence="2">
    <location>
        <begin position="331"/>
        <end position="403"/>
    </location>
</feature>
<feature type="compositionally biased region" description="Pro residues" evidence="1">
    <location>
        <begin position="221"/>
        <end position="231"/>
    </location>
</feature>
<organism evidence="3 4">
    <name type="scientific">Paenactinomyces guangxiensis</name>
    <dbReference type="NCBI Taxonomy" id="1490290"/>
    <lineage>
        <taxon>Bacteria</taxon>
        <taxon>Bacillati</taxon>
        <taxon>Bacillota</taxon>
        <taxon>Bacilli</taxon>
        <taxon>Bacillales</taxon>
        <taxon>Thermoactinomycetaceae</taxon>
        <taxon>Paenactinomyces</taxon>
    </lineage>
</organism>
<protein>
    <recommendedName>
        <fullName evidence="2">Colicin D C-terminal domain-containing protein</fullName>
    </recommendedName>
</protein>
<evidence type="ECO:0000313" key="3">
    <source>
        <dbReference type="EMBL" id="MBA4495505.1"/>
    </source>
</evidence>
<dbReference type="Pfam" id="PF11429">
    <property type="entry name" value="Colicin_D"/>
    <property type="match status" value="1"/>
</dbReference>
<dbReference type="InterPro" id="IPR037178">
    <property type="entry name" value="ColicinD_C_sf"/>
</dbReference>
<dbReference type="InterPro" id="IPR038233">
    <property type="entry name" value="Colicin_D/E5_nuclease"/>
</dbReference>
<reference evidence="3 4" key="1">
    <citation type="submission" date="2020-07" db="EMBL/GenBank/DDBJ databases">
        <authorList>
            <person name="Feng H."/>
        </authorList>
    </citation>
    <scope>NUCLEOTIDE SEQUENCE [LARGE SCALE GENOMIC DNA]</scope>
    <source>
        <strain evidence="4">s-10</strain>
    </source>
</reference>
<accession>A0A7W1WSZ0</accession>
<dbReference type="Proteomes" id="UP000535491">
    <property type="component" value="Unassembled WGS sequence"/>
</dbReference>
<dbReference type="AlphaFoldDB" id="A0A7W1WSZ0"/>
<dbReference type="RefSeq" id="WP_181753026.1">
    <property type="nucleotide sequence ID" value="NZ_JACEIQ010000016.1"/>
</dbReference>
<feature type="compositionally biased region" description="Basic residues" evidence="1">
    <location>
        <begin position="190"/>
        <end position="202"/>
    </location>
</feature>
<dbReference type="Gene3D" id="3.10.450.200">
    <property type="match status" value="1"/>
</dbReference>
<feature type="region of interest" description="Disordered" evidence="1">
    <location>
        <begin position="190"/>
        <end position="232"/>
    </location>
</feature>
<dbReference type="NCBIfam" id="TIGR03696">
    <property type="entry name" value="Rhs_assc_core"/>
    <property type="match status" value="1"/>
</dbReference>
<keyword evidence="4" id="KW-1185">Reference proteome</keyword>
<evidence type="ECO:0000259" key="2">
    <source>
        <dbReference type="Pfam" id="PF11429"/>
    </source>
</evidence>